<accession>A0ABV3T1L0</accession>
<evidence type="ECO:0000313" key="4">
    <source>
        <dbReference type="Proteomes" id="UP001556631"/>
    </source>
</evidence>
<evidence type="ECO:0000256" key="1">
    <source>
        <dbReference type="SAM" id="MobiDB-lite"/>
    </source>
</evidence>
<feature type="region of interest" description="Disordered" evidence="1">
    <location>
        <begin position="1"/>
        <end position="56"/>
    </location>
</feature>
<dbReference type="EMBL" id="JBFPJR010000016">
    <property type="protein sequence ID" value="MEX0428155.1"/>
    <property type="molecule type" value="Genomic_DNA"/>
</dbReference>
<dbReference type="InterPro" id="IPR021385">
    <property type="entry name" value="DUF3017"/>
</dbReference>
<keyword evidence="4" id="KW-1185">Reference proteome</keyword>
<gene>
    <name evidence="3" type="ORF">AB3X52_11040</name>
</gene>
<dbReference type="RefSeq" id="WP_367994125.1">
    <property type="nucleotide sequence ID" value="NZ_JBFPJR010000016.1"/>
</dbReference>
<organism evidence="3 4">
    <name type="scientific">Nocardioides eburneus</name>
    <dbReference type="NCBI Taxonomy" id="3231482"/>
    <lineage>
        <taxon>Bacteria</taxon>
        <taxon>Bacillati</taxon>
        <taxon>Actinomycetota</taxon>
        <taxon>Actinomycetes</taxon>
        <taxon>Propionibacteriales</taxon>
        <taxon>Nocardioidaceae</taxon>
        <taxon>Nocardioides</taxon>
    </lineage>
</organism>
<dbReference type="Proteomes" id="UP001556631">
    <property type="component" value="Unassembled WGS sequence"/>
</dbReference>
<keyword evidence="2" id="KW-0812">Transmembrane</keyword>
<sequence>MPPKTSGSGADGTPDEVPSAPDSVAPRPAESADAAGEGPGDPVEVAPVEHEPRRHPSTIGGAVYLVILAATIVGIVIVSTGRWRTGVHWMGGALVVASGVRAILPARDAGMLAVRNRWFDAALLVATGVALWILASSVPDV</sequence>
<comment type="caution">
    <text evidence="3">The sequence shown here is derived from an EMBL/GenBank/DDBJ whole genome shotgun (WGS) entry which is preliminary data.</text>
</comment>
<feature type="transmembrane region" description="Helical" evidence="2">
    <location>
        <begin position="87"/>
        <end position="106"/>
    </location>
</feature>
<name>A0ABV3T1L0_9ACTN</name>
<proteinExistence type="predicted"/>
<reference evidence="3 4" key="1">
    <citation type="submission" date="2024-07" db="EMBL/GenBank/DDBJ databases">
        <authorList>
            <person name="Lee S."/>
            <person name="Kang M."/>
        </authorList>
    </citation>
    <scope>NUCLEOTIDE SEQUENCE [LARGE SCALE GENOMIC DNA]</scope>
    <source>
        <strain evidence="3 4">DS6</strain>
    </source>
</reference>
<feature type="transmembrane region" description="Helical" evidence="2">
    <location>
        <begin position="118"/>
        <end position="135"/>
    </location>
</feature>
<keyword evidence="2" id="KW-1133">Transmembrane helix</keyword>
<protein>
    <submittedName>
        <fullName evidence="3">DUF3017 domain-containing protein</fullName>
    </submittedName>
</protein>
<feature type="transmembrane region" description="Helical" evidence="2">
    <location>
        <begin position="62"/>
        <end position="81"/>
    </location>
</feature>
<keyword evidence="2" id="KW-0472">Membrane</keyword>
<evidence type="ECO:0000256" key="2">
    <source>
        <dbReference type="SAM" id="Phobius"/>
    </source>
</evidence>
<evidence type="ECO:0000313" key="3">
    <source>
        <dbReference type="EMBL" id="MEX0428155.1"/>
    </source>
</evidence>
<dbReference type="Pfam" id="PF11222">
    <property type="entry name" value="DUF3017"/>
    <property type="match status" value="1"/>
</dbReference>